<evidence type="ECO:0000313" key="2">
    <source>
        <dbReference type="Proteomes" id="UP000285405"/>
    </source>
</evidence>
<dbReference type="AlphaFoldDB" id="A0A420IR09"/>
<organism evidence="1 2">
    <name type="scientific">Golovinomyces cichoracearum</name>
    <dbReference type="NCBI Taxonomy" id="62708"/>
    <lineage>
        <taxon>Eukaryota</taxon>
        <taxon>Fungi</taxon>
        <taxon>Dikarya</taxon>
        <taxon>Ascomycota</taxon>
        <taxon>Pezizomycotina</taxon>
        <taxon>Leotiomycetes</taxon>
        <taxon>Erysiphales</taxon>
        <taxon>Erysiphaceae</taxon>
        <taxon>Golovinomyces</taxon>
    </lineage>
</organism>
<dbReference type="OrthoDB" id="1421156at2759"/>
<comment type="caution">
    <text evidence="1">The sequence shown here is derived from an EMBL/GenBank/DDBJ whole genome shotgun (WGS) entry which is preliminary data.</text>
</comment>
<reference evidence="1 2" key="1">
    <citation type="journal article" date="2018" name="BMC Genomics">
        <title>Comparative genome analyses reveal sequence features reflecting distinct modes of host-adaptation between dicot and monocot powdery mildew.</title>
        <authorList>
            <person name="Wu Y."/>
            <person name="Ma X."/>
            <person name="Pan Z."/>
            <person name="Kale S.D."/>
            <person name="Song Y."/>
            <person name="King H."/>
            <person name="Zhang Q."/>
            <person name="Presley C."/>
            <person name="Deng X."/>
            <person name="Wei C.I."/>
            <person name="Xiao S."/>
        </authorList>
    </citation>
    <scope>NUCLEOTIDE SEQUENCE [LARGE SCALE GENOMIC DNA]</scope>
    <source>
        <strain evidence="1">UCSC1</strain>
    </source>
</reference>
<sequence>MKIKSSMIGITNLGSSFSIGILFLPGESKEDFIWAFQCFKELGINPAVVIDIVLALKNALKEVFSYVTTIHFIRQINLCVLAKCNSTTRNEDWPEFEASWSMIIQARTIY</sequence>
<proteinExistence type="predicted"/>
<accession>A0A420IR09</accession>
<name>A0A420IR09_9PEZI</name>
<protein>
    <submittedName>
        <fullName evidence="1">Uncharacterized protein</fullName>
    </submittedName>
</protein>
<dbReference type="Proteomes" id="UP000285405">
    <property type="component" value="Unassembled WGS sequence"/>
</dbReference>
<gene>
    <name evidence="1" type="ORF">GcC1_067025</name>
</gene>
<evidence type="ECO:0000313" key="1">
    <source>
        <dbReference type="EMBL" id="RKF76990.1"/>
    </source>
</evidence>
<dbReference type="EMBL" id="MCBR01006765">
    <property type="protein sequence ID" value="RKF76990.1"/>
    <property type="molecule type" value="Genomic_DNA"/>
</dbReference>